<evidence type="ECO:0000256" key="15">
    <source>
        <dbReference type="ARBA" id="ARBA00023212"/>
    </source>
</evidence>
<evidence type="ECO:0000256" key="13">
    <source>
        <dbReference type="ARBA" id="ARBA00023069"/>
    </source>
</evidence>
<dbReference type="GO" id="GO:0007018">
    <property type="term" value="P:microtubule-based movement"/>
    <property type="evidence" value="ECO:0007669"/>
    <property type="project" value="InterPro"/>
</dbReference>
<dbReference type="GO" id="GO:0045505">
    <property type="term" value="F:dynein intermediate chain binding"/>
    <property type="evidence" value="ECO:0007669"/>
    <property type="project" value="InterPro"/>
</dbReference>
<dbReference type="InterPro" id="IPR026983">
    <property type="entry name" value="DHC"/>
</dbReference>
<evidence type="ECO:0000256" key="17">
    <source>
        <dbReference type="ARBA" id="ARBA00033439"/>
    </source>
</evidence>
<keyword evidence="13" id="KW-0969">Cilium</keyword>
<dbReference type="FunFam" id="3.10.490.20:FF:000004">
    <property type="entry name" value="Cytoplasmic dynein heavy chain 2"/>
    <property type="match status" value="1"/>
</dbReference>
<dbReference type="FunFam" id="3.40.50.300:FF:002357">
    <property type="entry name" value="Glutathione S-transferase class-mu 26 kDa isozyme"/>
    <property type="match status" value="1"/>
</dbReference>
<dbReference type="Gene3D" id="3.10.490.20">
    <property type="match status" value="1"/>
</dbReference>
<dbReference type="Pfam" id="PF17852">
    <property type="entry name" value="Dynein_AAA_lid"/>
    <property type="match status" value="1"/>
</dbReference>
<keyword evidence="10" id="KW-0067">ATP-binding</keyword>
<dbReference type="InterPro" id="IPR004273">
    <property type="entry name" value="Dynein_heavy_D6_P-loop"/>
</dbReference>
<dbReference type="GO" id="GO:0060170">
    <property type="term" value="C:ciliary membrane"/>
    <property type="evidence" value="ECO:0007669"/>
    <property type="project" value="UniProtKB-SubCell"/>
</dbReference>
<evidence type="ECO:0000256" key="4">
    <source>
        <dbReference type="ARBA" id="ARBA00011655"/>
    </source>
</evidence>
<dbReference type="SMART" id="SM00382">
    <property type="entry name" value="AAA"/>
    <property type="match status" value="3"/>
</dbReference>
<keyword evidence="9" id="KW-0547">Nucleotide-binding</keyword>
<keyword evidence="15" id="KW-0206">Cytoskeleton</keyword>
<dbReference type="Gene3D" id="1.20.920.20">
    <property type="match status" value="1"/>
</dbReference>
<dbReference type="Gene3D" id="1.10.8.710">
    <property type="match status" value="1"/>
</dbReference>
<dbReference type="FunFam" id="3.40.50.300:FF:000071">
    <property type="entry name" value="Cytoplasmic dynein heavy chain 1"/>
    <property type="match status" value="1"/>
</dbReference>
<evidence type="ECO:0000313" key="22">
    <source>
        <dbReference type="Proteomes" id="UP001295684"/>
    </source>
</evidence>
<dbReference type="FunFam" id="3.40.50.300:FF:000122">
    <property type="entry name" value="Cytoplasmic dynein 1 heavy chain"/>
    <property type="match status" value="1"/>
</dbReference>
<dbReference type="InterPro" id="IPR035699">
    <property type="entry name" value="AAA_6"/>
</dbReference>
<dbReference type="Pfam" id="PF18198">
    <property type="entry name" value="AAA_lid_11"/>
    <property type="match status" value="1"/>
</dbReference>
<dbReference type="Pfam" id="PF12774">
    <property type="entry name" value="AAA_6"/>
    <property type="match status" value="1"/>
</dbReference>
<dbReference type="FunFam" id="1.10.8.720:FF:000003">
    <property type="entry name" value="Cytoplasmic dynein heavy chain 2"/>
    <property type="match status" value="1"/>
</dbReference>
<dbReference type="Pfam" id="PF18199">
    <property type="entry name" value="Dynein_C"/>
    <property type="match status" value="1"/>
</dbReference>
<dbReference type="Pfam" id="PF03028">
    <property type="entry name" value="Dynein_heavy"/>
    <property type="match status" value="1"/>
</dbReference>
<evidence type="ECO:0000256" key="11">
    <source>
        <dbReference type="ARBA" id="ARBA00023017"/>
    </source>
</evidence>
<evidence type="ECO:0000256" key="10">
    <source>
        <dbReference type="ARBA" id="ARBA00022840"/>
    </source>
</evidence>
<evidence type="ECO:0000256" key="1">
    <source>
        <dbReference type="ARBA" id="ARBA00004245"/>
    </source>
</evidence>
<dbReference type="Proteomes" id="UP001295684">
    <property type="component" value="Unassembled WGS sequence"/>
</dbReference>
<dbReference type="GO" id="GO:0005874">
    <property type="term" value="C:microtubule"/>
    <property type="evidence" value="ECO:0007669"/>
    <property type="project" value="UniProtKB-KW"/>
</dbReference>
<comment type="similarity">
    <text evidence="3">Belongs to the dynein heavy chain family.</text>
</comment>
<feature type="coiled-coil region" evidence="18">
    <location>
        <begin position="550"/>
        <end position="577"/>
    </location>
</feature>
<dbReference type="InterPro" id="IPR035706">
    <property type="entry name" value="AAA_9"/>
</dbReference>
<dbReference type="PANTHER" id="PTHR46532:SF4">
    <property type="entry name" value="AAA+ ATPASE DOMAIN-CONTAINING PROTEIN"/>
    <property type="match status" value="1"/>
</dbReference>
<dbReference type="Gene3D" id="1.20.58.1120">
    <property type="match status" value="1"/>
</dbReference>
<dbReference type="Gene3D" id="1.20.920.30">
    <property type="match status" value="1"/>
</dbReference>
<dbReference type="InterPro" id="IPR042228">
    <property type="entry name" value="Dynein_linker_3"/>
</dbReference>
<dbReference type="PANTHER" id="PTHR46532">
    <property type="entry name" value="MALE FERTILITY FACTOR KL5"/>
    <property type="match status" value="1"/>
</dbReference>
<keyword evidence="7" id="KW-0493">Microtubule</keyword>
<evidence type="ECO:0000256" key="19">
    <source>
        <dbReference type="SAM" id="MobiDB-lite"/>
    </source>
</evidence>
<dbReference type="InterPro" id="IPR041658">
    <property type="entry name" value="AAA_lid_11"/>
</dbReference>
<dbReference type="Pfam" id="PF08385">
    <property type="entry name" value="DHC_N1"/>
    <property type="match status" value="1"/>
</dbReference>
<keyword evidence="6" id="KW-0963">Cytoplasm</keyword>
<evidence type="ECO:0000256" key="2">
    <source>
        <dbReference type="ARBA" id="ARBA00004522"/>
    </source>
</evidence>
<keyword evidence="11" id="KW-0243">Dynein</keyword>
<evidence type="ECO:0000256" key="5">
    <source>
        <dbReference type="ARBA" id="ARBA00022197"/>
    </source>
</evidence>
<accession>A0AAD1USL5</accession>
<dbReference type="GO" id="GO:0008104">
    <property type="term" value="P:intracellular protein localization"/>
    <property type="evidence" value="ECO:0007669"/>
    <property type="project" value="UniProtKB-ARBA"/>
</dbReference>
<feature type="region of interest" description="Disordered" evidence="19">
    <location>
        <begin position="2346"/>
        <end position="2370"/>
    </location>
</feature>
<dbReference type="InterPro" id="IPR041228">
    <property type="entry name" value="Dynein_C"/>
</dbReference>
<dbReference type="Pfam" id="PF12780">
    <property type="entry name" value="AAA_8"/>
    <property type="match status" value="1"/>
</dbReference>
<organism evidence="21 22">
    <name type="scientific">Euplotes crassus</name>
    <dbReference type="NCBI Taxonomy" id="5936"/>
    <lineage>
        <taxon>Eukaryota</taxon>
        <taxon>Sar</taxon>
        <taxon>Alveolata</taxon>
        <taxon>Ciliophora</taxon>
        <taxon>Intramacronucleata</taxon>
        <taxon>Spirotrichea</taxon>
        <taxon>Hypotrichia</taxon>
        <taxon>Euplotida</taxon>
        <taxon>Euplotidae</taxon>
        <taxon>Moneuplotes</taxon>
    </lineage>
</organism>
<dbReference type="InterPro" id="IPR003593">
    <property type="entry name" value="AAA+_ATPase"/>
</dbReference>
<dbReference type="InterPro" id="IPR024317">
    <property type="entry name" value="Dynein_heavy_chain_D4_dom"/>
</dbReference>
<dbReference type="InterPro" id="IPR013594">
    <property type="entry name" value="Dynein_heavy_tail"/>
</dbReference>
<evidence type="ECO:0000256" key="9">
    <source>
        <dbReference type="ARBA" id="ARBA00022741"/>
    </source>
</evidence>
<dbReference type="FunFam" id="1.20.58.1120:FF:000013">
    <property type="entry name" value="Dynein heavy chain-like protein"/>
    <property type="match status" value="1"/>
</dbReference>
<feature type="region of interest" description="Disordered" evidence="19">
    <location>
        <begin position="1"/>
        <end position="23"/>
    </location>
</feature>
<evidence type="ECO:0000256" key="7">
    <source>
        <dbReference type="ARBA" id="ARBA00022701"/>
    </source>
</evidence>
<name>A0AAD1USL5_EUPCR</name>
<protein>
    <recommendedName>
        <fullName evidence="5">Dynein heavy chain, cytoplasmic</fullName>
    </recommendedName>
    <alternativeName>
        <fullName evidence="17">Dynein heavy chain, cytosolic</fullName>
    </alternativeName>
</protein>
<dbReference type="GO" id="GO:0060271">
    <property type="term" value="P:cilium assembly"/>
    <property type="evidence" value="ECO:0007669"/>
    <property type="project" value="UniProtKB-ARBA"/>
</dbReference>
<evidence type="ECO:0000313" key="21">
    <source>
        <dbReference type="EMBL" id="CAI2370560.1"/>
    </source>
</evidence>
<evidence type="ECO:0000256" key="14">
    <source>
        <dbReference type="ARBA" id="ARBA00023175"/>
    </source>
</evidence>
<dbReference type="InterPro" id="IPR027417">
    <property type="entry name" value="P-loop_NTPase"/>
</dbReference>
<keyword evidence="8" id="KW-0677">Repeat</keyword>
<keyword evidence="22" id="KW-1185">Reference proteome</keyword>
<evidence type="ECO:0000256" key="6">
    <source>
        <dbReference type="ARBA" id="ARBA00022490"/>
    </source>
</evidence>
<keyword evidence="12 18" id="KW-0175">Coiled coil</keyword>
<dbReference type="InterPro" id="IPR043157">
    <property type="entry name" value="Dynein_AAA1S"/>
</dbReference>
<dbReference type="FunFam" id="1.20.920.20:FF:000002">
    <property type="entry name" value="Cytoplasmic dynein 1 heavy chain"/>
    <property type="match status" value="1"/>
</dbReference>
<dbReference type="InterPro" id="IPR024743">
    <property type="entry name" value="Dynein_HC_stalk"/>
</dbReference>
<evidence type="ECO:0000256" key="18">
    <source>
        <dbReference type="SAM" id="Coils"/>
    </source>
</evidence>
<evidence type="ECO:0000259" key="20">
    <source>
        <dbReference type="SMART" id="SM00382"/>
    </source>
</evidence>
<dbReference type="GO" id="GO:0005858">
    <property type="term" value="C:axonemal dynein complex"/>
    <property type="evidence" value="ECO:0007669"/>
    <property type="project" value="TreeGrafter"/>
</dbReference>
<dbReference type="Gene3D" id="1.10.472.130">
    <property type="match status" value="1"/>
</dbReference>
<dbReference type="Gene3D" id="3.20.180.20">
    <property type="entry name" value="Dynein heavy chain, N-terminal domain 2"/>
    <property type="match status" value="1"/>
</dbReference>
<dbReference type="InterPro" id="IPR042219">
    <property type="entry name" value="AAA_lid_11_sf"/>
</dbReference>
<evidence type="ECO:0000256" key="3">
    <source>
        <dbReference type="ARBA" id="ARBA00008887"/>
    </source>
</evidence>
<dbReference type="SUPFAM" id="SSF52540">
    <property type="entry name" value="P-loop containing nucleoside triphosphate hydrolases"/>
    <property type="match status" value="4"/>
</dbReference>
<dbReference type="FunFam" id="3.20.180.20:FF:000002">
    <property type="entry name" value="Cytoplasmic dynein heavy chain 1"/>
    <property type="match status" value="1"/>
</dbReference>
<dbReference type="Pfam" id="PF12777">
    <property type="entry name" value="MT"/>
    <property type="match status" value="1"/>
</dbReference>
<evidence type="ECO:0000256" key="16">
    <source>
        <dbReference type="ARBA" id="ARBA00023273"/>
    </source>
</evidence>
<dbReference type="Gene3D" id="1.10.8.1220">
    <property type="match status" value="1"/>
</dbReference>
<feature type="domain" description="AAA+ ATPase" evidence="20">
    <location>
        <begin position="2552"/>
        <end position="2703"/>
    </location>
</feature>
<dbReference type="Gene3D" id="1.10.8.720">
    <property type="entry name" value="Region D6 of dynein motor"/>
    <property type="match status" value="1"/>
</dbReference>
<dbReference type="GO" id="GO:0008569">
    <property type="term" value="F:minus-end-directed microtubule motor activity"/>
    <property type="evidence" value="ECO:0007669"/>
    <property type="project" value="InterPro"/>
</dbReference>
<evidence type="ECO:0000256" key="8">
    <source>
        <dbReference type="ARBA" id="ARBA00022737"/>
    </source>
</evidence>
<dbReference type="EMBL" id="CAMPGE010011749">
    <property type="protein sequence ID" value="CAI2370560.1"/>
    <property type="molecule type" value="Genomic_DNA"/>
</dbReference>
<evidence type="ECO:0000256" key="12">
    <source>
        <dbReference type="ARBA" id="ARBA00023054"/>
    </source>
</evidence>
<dbReference type="Gene3D" id="1.20.1270.280">
    <property type="match status" value="1"/>
</dbReference>
<dbReference type="CDD" id="cd00009">
    <property type="entry name" value="AAA"/>
    <property type="match status" value="2"/>
</dbReference>
<dbReference type="GO" id="GO:0005524">
    <property type="term" value="F:ATP binding"/>
    <property type="evidence" value="ECO:0007669"/>
    <property type="project" value="UniProtKB-KW"/>
</dbReference>
<keyword evidence="14" id="KW-0505">Motor protein</keyword>
<reference evidence="21" key="1">
    <citation type="submission" date="2023-07" db="EMBL/GenBank/DDBJ databases">
        <authorList>
            <consortium name="AG Swart"/>
            <person name="Singh M."/>
            <person name="Singh A."/>
            <person name="Seah K."/>
            <person name="Emmerich C."/>
        </authorList>
    </citation>
    <scope>NUCLEOTIDE SEQUENCE</scope>
    <source>
        <strain evidence="21">DP1</strain>
    </source>
</reference>
<dbReference type="Gene3D" id="3.40.50.300">
    <property type="entry name" value="P-loop containing nucleotide triphosphate hydrolases"/>
    <property type="match status" value="5"/>
</dbReference>
<comment type="subunit">
    <text evidence="4">Consists of at least two heavy chains and a number of intermediate and light chains.</text>
</comment>
<keyword evidence="16" id="KW-0966">Cell projection</keyword>
<dbReference type="InterPro" id="IPR043160">
    <property type="entry name" value="Dynein_C_barrel"/>
</dbReference>
<comment type="subcellular location">
    <subcellularLocation>
        <location evidence="2">Cell projection</location>
        <location evidence="2">Cilium membrane</location>
        <topology evidence="2">Peripheral membrane protein</topology>
        <orientation evidence="2">Cytoplasmic side</orientation>
    </subcellularLocation>
    <subcellularLocation>
        <location evidence="1">Cytoplasm</location>
        <location evidence="1">Cytoskeleton</location>
    </subcellularLocation>
</comment>
<dbReference type="InterPro" id="IPR041466">
    <property type="entry name" value="Dynein_AAA5_ext"/>
</dbReference>
<feature type="coiled-coil region" evidence="18">
    <location>
        <begin position="3150"/>
        <end position="3206"/>
    </location>
</feature>
<proteinExistence type="inferred from homology"/>
<dbReference type="FunFam" id="3.40.50.300:FF:000373">
    <property type="entry name" value="Cytoplasmic dynein heavy chain 2"/>
    <property type="match status" value="1"/>
</dbReference>
<dbReference type="GO" id="GO:0051959">
    <property type="term" value="F:dynein light intermediate chain binding"/>
    <property type="evidence" value="ECO:0007669"/>
    <property type="project" value="InterPro"/>
</dbReference>
<dbReference type="Pfam" id="PF08393">
    <property type="entry name" value="DHC_N2"/>
    <property type="match status" value="1"/>
</dbReference>
<dbReference type="FunFam" id="1.10.8.710:FF:000001">
    <property type="entry name" value="Dynein axonemal heavy chain 2"/>
    <property type="match status" value="1"/>
</dbReference>
<feature type="domain" description="AAA+ ATPase" evidence="20">
    <location>
        <begin position="2893"/>
        <end position="3056"/>
    </location>
</feature>
<comment type="caution">
    <text evidence="21">The sequence shown here is derived from an EMBL/GenBank/DDBJ whole genome shotgun (WGS) entry which is preliminary data.</text>
</comment>
<dbReference type="Gene3D" id="6.10.140.1060">
    <property type="match status" value="1"/>
</dbReference>
<dbReference type="Pfam" id="PF12781">
    <property type="entry name" value="AAA_9"/>
    <property type="match status" value="1"/>
</dbReference>
<dbReference type="Gene3D" id="1.10.287.2620">
    <property type="match status" value="1"/>
</dbReference>
<dbReference type="InterPro" id="IPR054354">
    <property type="entry name" value="DYNC2H1-like_lid"/>
</dbReference>
<dbReference type="Gene3D" id="1.20.140.100">
    <property type="entry name" value="Dynein heavy chain, N-terminal domain 2"/>
    <property type="match status" value="1"/>
</dbReference>
<gene>
    <name evidence="21" type="ORF">ECRASSUSDP1_LOCUS11875</name>
</gene>
<dbReference type="InterPro" id="IPR042222">
    <property type="entry name" value="Dynein_2_N"/>
</dbReference>
<feature type="coiled-coil region" evidence="18">
    <location>
        <begin position="3385"/>
        <end position="3426"/>
    </location>
</feature>
<dbReference type="InterPro" id="IPR013602">
    <property type="entry name" value="Dynein_heavy_linker"/>
</dbReference>
<dbReference type="FunFam" id="1.20.140.100:FF:000002">
    <property type="entry name" value="Cytoplasmic dynein heavy chain 1"/>
    <property type="match status" value="1"/>
</dbReference>
<feature type="domain" description="AAA+ ATPase" evidence="20">
    <location>
        <begin position="1891"/>
        <end position="2026"/>
    </location>
</feature>
<dbReference type="Pfam" id="PF12775">
    <property type="entry name" value="AAA_7"/>
    <property type="match status" value="1"/>
</dbReference>
<dbReference type="Pfam" id="PF22597">
    <property type="entry name" value="DYN_lid"/>
    <property type="match status" value="1"/>
</dbReference>
<sequence length="4601" mass="527967">MDTTLDQSHETDITQDIEDQTPEALTREELEVFTDYMTSVSSALLDVESQDYFHKSIHTEENLNTIRAFITDAQNRSLIVSKVEESSATMNEQEAEGKEELKDTAQDTIDTSESHKNCMISIAVDLKVQYRGADSQSIAFIKRHHGGNIELKTTGGKIGKQLQVINLGYPGEEIDIFRLANIYVDNGLIPLFASYRSKKSSDSGNIDHLDEIEQLLAKLRLEFTHCTQDQISYDVKLTLPKRVLQKKLEVEAEGRTISIDDFEAESSDQTFVDSLIKSLNYWLKDISKVTYMDANFCIDSVLTEITFWKNRETALRNIEQQLETPEIQTVLGLLNKESSTGRHVLSFNQDINVMNELKKAQDFNMMLKDCPINDLISAKDLPSTQKAINDIFEYLKVFKKGTSYPIGRIMEMLEALSKDCSKRILKILEDYDLMTIENKKFMIIKEECLKIFSDIDKCLKQFIESAKNKNPKRNERKTIAKKLDLEHSNIQGRLNEISEHRKENVKLLEIVSSIFSKQSDSSSKEAVRDIQNAYTIFLSINVLDMTAEGENRWQKANKEYNLKIDRIEQEITTQIRDRLASAKSTNEVFRTFSKVNALFSRPRIRGAIQEYQNQILSSIKKDITSFRDRFLVKYGSSEVCKMYKFRNFPSVSGLLTWYNTLERKLDTYSQRVKDVLGAEWEKHSSGKQLKQQLDPIAKHLADYKTTHYNAWIEEMNKIKPFDKQKLHIYKISKKSDGSLKLEVNFNKKARWLYHEKNTLKSLGKRLPHTILMKASEVEMCFPSYISLVDSLATIQQVNSITTPEIEMSLASKRKRVHQQFKAGTKISWKDERGLPGYANQIAAQVQELEDSTHIALQKNDRKNQIMKGLDDCMYKSEEFKHRLDELQRIADDFVFSDFSNIFKWVDIVNQHVESILVKRAEEAIQQWIDEFNNYGDCTPRFIKLAPIHEIKIRDRQLVMDPSVQEMRSFWYKQLNRVVSVIGRQKNIESTKYDNRSRASTSLLAGDVEEEPDFRFALKKIRKDIMRKANQTIESAIRDAQSYVSISGCQALWNVDFSKLYDKLGGNVAKWHFCLGGLQDLIMRNFDRAETIKHFGAVVIDYQKAQDQVNNRFNSLRDQIVKRLYEDVSGNMNQFYKTLTTAKNELELLSLDNPNIDVTIFITEIQEKKRLSGKWEKELEDVYEQGFGILKKKYYIQTPHKLNIDNVRGAWSNFKQILSKKVKLMEGEMDRLRSKVISEQKVVAKKIEEAKKEWVTMKDQGFIQVEEGQEGDQALPDVRGILNFLSVVEAKAGKLKDDWKRVCKAKELLDMDLSDPEALDCFEATIRDYKGVWGALSKIWDQVLEIGETLFTALNPNKIKESLRNTLEEFIEMPTKFKQYDAYEDMKSRVSKFQSMQNTVIDLKGEAIQQRHWTKLLRVLRIKIPFNELTVLDLWKADLIANKVAVGDIMAQAIGESAIERFLTDMKDHWAAHELDLVKFQAKCRLIRGWDDLFTMIDEDISNLASTRMSPFVKNFEEAIPKWDWKLEQMRTIFDIWIDVQRRWVYLEGIFFGAADIKTQLPQEFTRFKSIDSEFVQLMRKVSAKPLTQEVCAIANLEQTLQRLSDMLNKIQKALGDYLETQRSNFARFYFVGDEDLLEIIGNSKDISNIQRHFAKMFAGIASLKSPDGNELQGMFSREGEYVHFKQNLQLSDDPTIYRRLARVEGMMQSCLAHELQKAVESIKMIVSSNREVFLEWIDKYPAQIVLTAMQISWAQRIEDGLRKTTKHLEATEENIGNFLVILAEGVLGELPNDIRRKYEQLITDLVHQRDTSRQLAEAGTSSVEDFDWLYHMRYYWNANQEDPLKKVEILMANAVFNYGFEYLGVGEKLVQTPLTDRCYLTLTQALNFRLGGNPFGPAGTGKTESVKALGAQLGRFVLVFNCDEAFDGNAMGRIFVGLCQVGAWGCFDEFNRLEETMLSAVSQQILTIQTGLREHSGKIELHGSSIKLNPAMGIFVTMNPGYAGRSNLPDNLKQLFRQVAMIKPNREMIARVMLYSQGFKTAEELSGKIVSLFELCGDQLSNQPHYDFGLRALKSVLVSAGNLKRTEENKHLDAERAILIRSVCNTVVPKLITEDIPLLSKLLSGVFPGSDIIKVEQEGLIDCIHDLLKTRYNLVYDESFISKVLQLMLIQTISHGVMMVGPTGSGKTAAYKLLRDCLQIVEHTKYEVYVIEPKAIHKDDLYGRLDPTTGEWTDGVFTGILRRILDNVRGEAQRNHWIIFDGDVDPEWAENLNSVLDDNKLLTLPSGERLSIPPNVRIMFEVESLKYATLATVSRCGMVWFSEEIIKLDMMYFHYLERLKQEDYDSLTREGSTEEGNEQNKDAPGAQVQDEAAKLAKRTREVCVESIQKLFIEDGFISQCLEYSKGQDHVMEFTDIRALGAMFALIRKGVSTVVEFNEERSEFPLSDDQIDSFMCKFVIYSAIWGIGGSLNLAARIEFCDKIHEICSIDLPDPSGPPIIDYEVRIDDQEWHLWRERVPTIDIEASEVTSADKVIQTVDTVRHRETLCSWLGQRVPFILCGPPGSGKTMTLISTLNALTDSQMIFVNFSSSTSPELILRSFDQYCEYKKATKAEGMILRPKNNKWLIVFCDEINLPEPDQYGTQRVISFLRQLTEQNGFYRPSDKAWVSLEMIQFVGACNPPTDQGRSPMTDRFMRHYPLILVDFPGEESLKQIYSTFNRAMLKRIPDLSGYAQPLTEAMVEFYQEAQKRFTADIQPHYVYSPRELTRWKLAIYGALEGLETLGDLVRLYVHEALRLFEDRCVEQQEKDWCNENVYIIAQKWFPQCDLDKSLSRPVLFSQYLNKMYVSVQQEELRKFIQGKLQTFNEEELDVSLVVFDSVVDHVLRIDRVLKQPVGHLLLIGASGVGKTTLARFVAWINNQTVFQIKACKNYSLDNFDEDIRSVMRRSGVKGEKICFIFDESNVLSSAFLERMNALLASGEVPGLFDGDDYTHLINQCKEANPQMVDSEEELYNNFVKNTQRNLHVVFTMNPSNPDFNNRTASSPALFNRCVIDWFGEWADESLWQVAKEYTKYVELSDEYFENYQQCEVIGEQDTDPKHESLISVIVHIHQSAKQANAKLQKNAKKYNFITPRDYLDFIKHFTEVLSAKKEELQEQELHLNTGLDKLKETEAEVIDLQQNVLVSIQADLEKKDKEANQKLALMLEEQKDAEKSKEISIRTSQEVSIKQEEIAKRTEDINSDLSRAEPALIEAQESVNSINKSHLNEIKAMGKPPNKVRYAVEAVCVLIYGLNKKPDWAKCKGYITGTDFIPKILSYDKDQVTAKIKKLISKEYLETDDWNLDAINRASRAAGPLAKWVQSLIDYADIYLMIEPLRDELKGLTDEEKELVVKSEELTAKIAKLEQNIEQYKKDYALLIAEVQRIKSEMLKVTDKVDRSKKLIENLSSERTRWEASCQNIMSLMATLVGDCVLSGAFLTYLGFFDHSYRKLLNAEWRDILGAAGIKYRDDISYLEFLSKPSERLQWQGEGLPNDDICLENATILKYYNRYPLIIDPSEQAHSFVMKHYEGSKIQKTSFVDDAFMKQLESSIRFGYPLLVQDVEKYDPILNSILNKEIHKTNGRVLIRVGDQEIDFSPSFKMFMITRDSQAQFTPDLCSRVTFCNFTVTPSSLQNQCLNIYLKNERPETEQKRQDLLKLQGECRVLLRELEDKLLNTLSTFEGSILENDQLIGTLETIKKEATEIQLKVDATDETMDEIELVSEAYQPLSVVTSRIYFTLESLPSIHYLYQFSLCHFMDVIFGLIKENPELNAIPMKEPDQRLHKMFELIFKVIYQQFSPSMLNQDKLLFALRLAQISMQGRGSEEFECLMRTPTVMELSISPSLLGGALSESQLAALQYLDTQREFGCLVDHMSEPSNQELWMEFLKDSKAEENVPELPGDAELAQEDEAVLKIRQLSIIKTLRPDRLSAAAKAFIHSALKNQMLDEDEMSFLTIVEEKSNSKSPLLLVSAPGYDASAKVEEICKTNNKKLFSIAIGAAECYGIAEKSIASASKIGGWVLLKNVHLAPGWLVDVEKKLHRLNHHKGFRMFMTMEFNPKIPTTLLRMSMTQVFEPPSGIKASLLRTYGGVVNAQRSEKSPIERCRMHFLLSWFHAVIQERLRYTPIGWSKKYEFNESDQRGSLDAVDEWITKATKEMSDNIDPQEIPLVAIRALLSETIYGGKVDNEYDSQILHSLTGQFFTPESFDSGFPLMKVPETSDVEPLIAPEGRKVADYRKWIEELPNVESPLWCGLPANVDNILKKRQAAQLIESFKQIQGAEDEEAEPSVDAEEGGKGALWLRRLNETVTSLLEFLPQEAPPLKREQNSLTDPLFRFLEREVTLGAKLLKVLKQDLEDLKLLGTGDLKATNELREIAHELSTDTIPKKWKWFKVANSTATEWVIDFVKRLAQLEELASEPSYRHKKLWLGGFFFPEALITATRQSVAESHQWSLEELDLIIEVCKDEIDGDQSFMIENLTLEGYEWSAENNDVVASDVLSAKLPVSSIKWVHKDQSTKEELLQRLPIPVYLNSERLDLLFSVKIASNQPRADLYQRGIALTAWSIS</sequence>